<comment type="caution">
    <text evidence="1">The sequence shown here is derived from an EMBL/GenBank/DDBJ whole genome shotgun (WGS) entry which is preliminary data.</text>
</comment>
<dbReference type="AlphaFoldDB" id="A0A747KC73"/>
<reference evidence="1" key="1">
    <citation type="journal article" date="2018" name="Genome Biol.">
        <title>SKESA: strategic k-mer extension for scrupulous assemblies.</title>
        <authorList>
            <person name="Souvorov A."/>
            <person name="Agarwala R."/>
            <person name="Lipman D.J."/>
        </authorList>
    </citation>
    <scope>NUCLEOTIDE SEQUENCE</scope>
    <source>
        <strain evidence="1">MA.AU170 KAK-R</strain>
    </source>
</reference>
<evidence type="ECO:0000313" key="1">
    <source>
        <dbReference type="EMBL" id="HAF4525733.1"/>
    </source>
</evidence>
<proteinExistence type="predicted"/>
<name>A0A747KC73_SALER</name>
<gene>
    <name evidence="1" type="ORF">G8M86_001069</name>
</gene>
<reference evidence="1" key="2">
    <citation type="submission" date="2020-02" db="EMBL/GenBank/DDBJ databases">
        <authorList>
            <consortium name="NCBI Pathogen Detection Project"/>
        </authorList>
    </citation>
    <scope>NUCLEOTIDE SEQUENCE</scope>
    <source>
        <strain evidence="1">MA.AU170 KAK-R</strain>
    </source>
</reference>
<accession>A0A747KC73</accession>
<protein>
    <submittedName>
        <fullName evidence="1">Uncharacterized protein</fullName>
    </submittedName>
</protein>
<dbReference type="EMBL" id="DAAVGD010000001">
    <property type="protein sequence ID" value="HAF4525733.1"/>
    <property type="molecule type" value="Genomic_DNA"/>
</dbReference>
<sequence length="157" mass="18039">MATDIKWPLGLHTIQKSSKARNQLATFQLADPRSGPPYRKRLSDDVPVIWDVSFIFGGDDATIFWSWFENAIDRGRTNFILPIATEFGTVDHEVMFLPDSLLPVSEAGPVFTYTAQILARKLVIPDEYPDDIWVDPDIWKYRSILDPAVNWYWPNNP</sequence>
<organism evidence="1">
    <name type="scientific">Salmonella enterica</name>
    <name type="common">Salmonella choleraesuis</name>
    <dbReference type="NCBI Taxonomy" id="28901"/>
    <lineage>
        <taxon>Bacteria</taxon>
        <taxon>Pseudomonadati</taxon>
        <taxon>Pseudomonadota</taxon>
        <taxon>Gammaproteobacteria</taxon>
        <taxon>Enterobacterales</taxon>
        <taxon>Enterobacteriaceae</taxon>
        <taxon>Salmonella</taxon>
    </lineage>
</organism>